<dbReference type="PANTHER" id="PTHR10578">
    <property type="entry name" value="S -2-HYDROXY-ACID OXIDASE-RELATED"/>
    <property type="match status" value="1"/>
</dbReference>
<accession>A0A1L9NUE1</accession>
<feature type="binding site" evidence="7">
    <location>
        <position position="275"/>
    </location>
    <ligand>
        <name>glyoxylate</name>
        <dbReference type="ChEBI" id="CHEBI:36655"/>
    </ligand>
</feature>
<evidence type="ECO:0000256" key="2">
    <source>
        <dbReference type="ARBA" id="ARBA00022630"/>
    </source>
</evidence>
<gene>
    <name evidence="9" type="primary">mdlB_2</name>
    <name evidence="9" type="ORF">PFRI_28600</name>
</gene>
<dbReference type="RefSeq" id="WP_072631387.1">
    <property type="nucleotide sequence ID" value="NZ_MLCB01000161.1"/>
</dbReference>
<evidence type="ECO:0000313" key="9">
    <source>
        <dbReference type="EMBL" id="OJI92916.1"/>
    </source>
</evidence>
<evidence type="ECO:0000259" key="8">
    <source>
        <dbReference type="PROSITE" id="PS51349"/>
    </source>
</evidence>
<dbReference type="EMBL" id="MLCB01000161">
    <property type="protein sequence ID" value="OJI92916.1"/>
    <property type="molecule type" value="Genomic_DNA"/>
</dbReference>
<feature type="binding site" evidence="7">
    <location>
        <position position="272"/>
    </location>
    <ligand>
        <name>glyoxylate</name>
        <dbReference type="ChEBI" id="CHEBI:36655"/>
    </ligand>
</feature>
<dbReference type="PANTHER" id="PTHR10578:SF107">
    <property type="entry name" value="2-HYDROXYACID OXIDASE 1"/>
    <property type="match status" value="1"/>
</dbReference>
<evidence type="ECO:0000256" key="6">
    <source>
        <dbReference type="PIRSR" id="PIRSR000138-1"/>
    </source>
</evidence>
<dbReference type="FunFam" id="3.20.20.70:FF:000029">
    <property type="entry name" value="L-lactate dehydrogenase"/>
    <property type="match status" value="1"/>
</dbReference>
<dbReference type="InterPro" id="IPR013785">
    <property type="entry name" value="Aldolase_TIM"/>
</dbReference>
<feature type="binding site" evidence="7">
    <location>
        <position position="270"/>
    </location>
    <ligand>
        <name>FMN</name>
        <dbReference type="ChEBI" id="CHEBI:58210"/>
    </ligand>
</feature>
<dbReference type="InterPro" id="IPR037396">
    <property type="entry name" value="FMN_HAD"/>
</dbReference>
<evidence type="ECO:0000256" key="1">
    <source>
        <dbReference type="ARBA" id="ARBA00001917"/>
    </source>
</evidence>
<reference evidence="9 10" key="1">
    <citation type="submission" date="2016-10" db="EMBL/GenBank/DDBJ databases">
        <title>Genome sequence of Planktotalea frisia SH6-1.</title>
        <authorList>
            <person name="Poehlein A."/>
            <person name="Bakenhus I."/>
            <person name="Voget S."/>
            <person name="Brinkhoff T."/>
            <person name="Simon M."/>
        </authorList>
    </citation>
    <scope>NUCLEOTIDE SEQUENCE [LARGE SCALE GENOMIC DNA]</scope>
    <source>
        <strain evidence="9 10">SH6-1</strain>
    </source>
</reference>
<comment type="cofactor">
    <cofactor evidence="1">
        <name>FMN</name>
        <dbReference type="ChEBI" id="CHEBI:58210"/>
    </cofactor>
</comment>
<dbReference type="InterPro" id="IPR008259">
    <property type="entry name" value="FMN_hydac_DH_AS"/>
</dbReference>
<feature type="binding site" evidence="7">
    <location>
        <position position="168"/>
    </location>
    <ligand>
        <name>glyoxylate</name>
        <dbReference type="ChEBI" id="CHEBI:36655"/>
    </ligand>
</feature>
<dbReference type="AlphaFoldDB" id="A0A1L9NUE1"/>
<dbReference type="Gene3D" id="3.20.20.70">
    <property type="entry name" value="Aldolase class I"/>
    <property type="match status" value="1"/>
</dbReference>
<dbReference type="InterPro" id="IPR000262">
    <property type="entry name" value="FMN-dep_DH"/>
</dbReference>
<organism evidence="9 10">
    <name type="scientific">Planktotalea frisia</name>
    <dbReference type="NCBI Taxonomy" id="696762"/>
    <lineage>
        <taxon>Bacteria</taxon>
        <taxon>Pseudomonadati</taxon>
        <taxon>Pseudomonadota</taxon>
        <taxon>Alphaproteobacteria</taxon>
        <taxon>Rhodobacterales</taxon>
        <taxon>Paracoccaceae</taxon>
        <taxon>Planktotalea</taxon>
    </lineage>
</organism>
<feature type="binding site" evidence="7">
    <location>
        <position position="110"/>
    </location>
    <ligand>
        <name>FMN</name>
        <dbReference type="ChEBI" id="CHEBI:58210"/>
    </ligand>
</feature>
<feature type="binding site" evidence="7">
    <location>
        <position position="133"/>
    </location>
    <ligand>
        <name>glyoxylate</name>
        <dbReference type="ChEBI" id="CHEBI:36655"/>
    </ligand>
</feature>
<evidence type="ECO:0000256" key="5">
    <source>
        <dbReference type="ARBA" id="ARBA00024042"/>
    </source>
</evidence>
<dbReference type="CDD" id="cd02809">
    <property type="entry name" value="alpha_hydroxyacid_oxid_FMN"/>
    <property type="match status" value="1"/>
</dbReference>
<feature type="domain" description="FMN hydroxy acid dehydrogenase" evidence="8">
    <location>
        <begin position="2"/>
        <end position="377"/>
    </location>
</feature>
<keyword evidence="10" id="KW-1185">Reference proteome</keyword>
<sequence length="397" mass="42443">MQKSSDIFSTEDARRLAKRRLPRLVFDFVEGAAGREVGTARNVSQFDNVMLQPRVMADVAQCSLATTLMGQSYKVPFGIAPMGMCNLVHPMADASIASAAQAMDFPMGLSSAASTSIEDMARMAGSHAWFQLYFGGSQEASLAMVERAQIAGYETLILTVDVPQVSRRVRDLRNGFTVPFAMTPRAFWDFATHPSWSLSTLAAGAPRPMNFTDSKGSNTFDRGASRSGADWAFLERLRGKWPGKLIVKGVTSAADALRIRSLGADAIYVSNHGGRQLDSVPPAIRLLPLIRAAVGPEFPLLFDSGIRNGEDIVKALALGADFVMIGRPALFALGAEGAAGLNALLSCFATDISVVMAQLGITSIDQLGPYVIFQDAGHAHVDAETKTQAALRLAAKT</sequence>
<dbReference type="PIRSF" id="PIRSF000138">
    <property type="entry name" value="Al-hdrx_acd_dh"/>
    <property type="match status" value="1"/>
</dbReference>
<comment type="similarity">
    <text evidence="5">Belongs to the FMN-dependent alpha-hydroxy acid dehydrogenase family.</text>
</comment>
<dbReference type="SUPFAM" id="SSF51395">
    <property type="entry name" value="FMN-linked oxidoreductases"/>
    <property type="match status" value="1"/>
</dbReference>
<feature type="binding site" evidence="7">
    <location>
        <begin position="326"/>
        <end position="327"/>
    </location>
    <ligand>
        <name>FMN</name>
        <dbReference type="ChEBI" id="CHEBI:58210"/>
    </ligand>
</feature>
<feature type="binding site" evidence="7">
    <location>
        <position position="159"/>
    </location>
    <ligand>
        <name>FMN</name>
        <dbReference type="ChEBI" id="CHEBI:58210"/>
    </ligand>
</feature>
<feature type="binding site" evidence="7">
    <location>
        <position position="248"/>
    </location>
    <ligand>
        <name>FMN</name>
        <dbReference type="ChEBI" id="CHEBI:58210"/>
    </ligand>
</feature>
<dbReference type="OrthoDB" id="9770452at2"/>
<protein>
    <submittedName>
        <fullName evidence="9">(S)-mandelate dehydrogenase</fullName>
        <ecNumber evidence="9">1.1.99.31</ecNumber>
    </submittedName>
</protein>
<evidence type="ECO:0000313" key="10">
    <source>
        <dbReference type="Proteomes" id="UP000184514"/>
    </source>
</evidence>
<feature type="active site" description="Proton acceptor" evidence="6">
    <location>
        <position position="272"/>
    </location>
</feature>
<dbReference type="InterPro" id="IPR012133">
    <property type="entry name" value="Alpha-hydoxy_acid_DH_FMN"/>
</dbReference>
<evidence type="ECO:0000256" key="4">
    <source>
        <dbReference type="ARBA" id="ARBA00023002"/>
    </source>
</evidence>
<dbReference type="GO" id="GO:0033720">
    <property type="term" value="F:(S)-mandelate dehydrogenase activity"/>
    <property type="evidence" value="ECO:0007669"/>
    <property type="project" value="UniProtKB-EC"/>
</dbReference>
<dbReference type="Pfam" id="PF01070">
    <property type="entry name" value="FMN_dh"/>
    <property type="match status" value="1"/>
</dbReference>
<evidence type="ECO:0000256" key="7">
    <source>
        <dbReference type="PIRSR" id="PIRSR000138-2"/>
    </source>
</evidence>
<dbReference type="PROSITE" id="PS00557">
    <property type="entry name" value="FMN_HYDROXY_ACID_DH_1"/>
    <property type="match status" value="1"/>
</dbReference>
<dbReference type="EC" id="1.1.99.31" evidence="9"/>
<evidence type="ECO:0000256" key="3">
    <source>
        <dbReference type="ARBA" id="ARBA00022643"/>
    </source>
</evidence>
<feature type="binding site" evidence="7">
    <location>
        <position position="131"/>
    </location>
    <ligand>
        <name>FMN</name>
        <dbReference type="ChEBI" id="CHEBI:58210"/>
    </ligand>
</feature>
<dbReference type="STRING" id="696762.PFRI_28600"/>
<feature type="binding site" evidence="7">
    <location>
        <begin position="81"/>
        <end position="83"/>
    </location>
    <ligand>
        <name>FMN</name>
        <dbReference type="ChEBI" id="CHEBI:58210"/>
    </ligand>
</feature>
<dbReference type="PROSITE" id="PS51349">
    <property type="entry name" value="FMN_HYDROXY_ACID_DH_2"/>
    <property type="match status" value="1"/>
</dbReference>
<comment type="caution">
    <text evidence="9">The sequence shown here is derived from an EMBL/GenBank/DDBJ whole genome shotgun (WGS) entry which is preliminary data.</text>
</comment>
<dbReference type="Proteomes" id="UP000184514">
    <property type="component" value="Unassembled WGS sequence"/>
</dbReference>
<keyword evidence="2 7" id="KW-0285">Flavoprotein</keyword>
<feature type="binding site" evidence="7">
    <location>
        <begin position="303"/>
        <end position="307"/>
    </location>
    <ligand>
        <name>FMN</name>
        <dbReference type="ChEBI" id="CHEBI:58210"/>
    </ligand>
</feature>
<proteinExistence type="inferred from homology"/>
<keyword evidence="3 7" id="KW-0288">FMN</keyword>
<dbReference type="GO" id="GO:0010181">
    <property type="term" value="F:FMN binding"/>
    <property type="evidence" value="ECO:0007669"/>
    <property type="project" value="InterPro"/>
</dbReference>
<keyword evidence="4 9" id="KW-0560">Oxidoreductase</keyword>
<name>A0A1L9NUE1_9RHOB</name>